<dbReference type="PANTHER" id="PTHR42713">
    <property type="entry name" value="HISTIDINE KINASE-RELATED"/>
    <property type="match status" value="1"/>
</dbReference>
<gene>
    <name evidence="11" type="ORF">PAT3040_02935</name>
</gene>
<evidence type="ECO:0000259" key="9">
    <source>
        <dbReference type="PROSITE" id="PS01124"/>
    </source>
</evidence>
<dbReference type="AlphaFoldDB" id="A0A2R5EQG9"/>
<keyword evidence="5" id="KW-0805">Transcription regulation</keyword>
<evidence type="ECO:0000313" key="12">
    <source>
        <dbReference type="Proteomes" id="UP000245202"/>
    </source>
</evidence>
<keyword evidence="2" id="KW-0963">Cytoplasm</keyword>
<keyword evidence="7" id="KW-0804">Transcription</keyword>
<evidence type="ECO:0000256" key="2">
    <source>
        <dbReference type="ARBA" id="ARBA00022490"/>
    </source>
</evidence>
<feature type="domain" description="HTH araC/xylS-type" evidence="9">
    <location>
        <begin position="436"/>
        <end position="533"/>
    </location>
</feature>
<dbReference type="GO" id="GO:0005737">
    <property type="term" value="C:cytoplasm"/>
    <property type="evidence" value="ECO:0007669"/>
    <property type="project" value="UniProtKB-SubCell"/>
</dbReference>
<dbReference type="InterPro" id="IPR011006">
    <property type="entry name" value="CheY-like_superfamily"/>
</dbReference>
<evidence type="ECO:0000256" key="4">
    <source>
        <dbReference type="ARBA" id="ARBA00023012"/>
    </source>
</evidence>
<keyword evidence="6 11" id="KW-0238">DNA-binding</keyword>
<dbReference type="GO" id="GO:0003700">
    <property type="term" value="F:DNA-binding transcription factor activity"/>
    <property type="evidence" value="ECO:0007669"/>
    <property type="project" value="InterPro"/>
</dbReference>
<dbReference type="PROSITE" id="PS50110">
    <property type="entry name" value="RESPONSE_REGULATORY"/>
    <property type="match status" value="1"/>
</dbReference>
<dbReference type="InterPro" id="IPR051552">
    <property type="entry name" value="HptR"/>
</dbReference>
<proteinExistence type="predicted"/>
<reference evidence="11 12" key="1">
    <citation type="submission" date="2017-08" db="EMBL/GenBank/DDBJ databases">
        <title>Substantial Increase in Enzyme Production by Combined Drug-Resistance Mutations in Paenibacillus agaridevorans.</title>
        <authorList>
            <person name="Tanaka Y."/>
            <person name="Funane K."/>
            <person name="Hosaka T."/>
            <person name="Shiwa Y."/>
            <person name="Fujita N."/>
            <person name="Miyazaki T."/>
            <person name="Yoshikawa H."/>
            <person name="Murakami K."/>
            <person name="Kasahara K."/>
            <person name="Inaoka T."/>
            <person name="Hiraga Y."/>
            <person name="Ochi K."/>
        </authorList>
    </citation>
    <scope>NUCLEOTIDE SEQUENCE [LARGE SCALE GENOMIC DNA]</scope>
    <source>
        <strain evidence="11 12">T-3040</strain>
    </source>
</reference>
<feature type="domain" description="Response regulatory" evidence="10">
    <location>
        <begin position="2"/>
        <end position="119"/>
    </location>
</feature>
<evidence type="ECO:0000259" key="10">
    <source>
        <dbReference type="PROSITE" id="PS50110"/>
    </source>
</evidence>
<dbReference type="SUPFAM" id="SSF52172">
    <property type="entry name" value="CheY-like"/>
    <property type="match status" value="1"/>
</dbReference>
<dbReference type="InterPro" id="IPR009057">
    <property type="entry name" value="Homeodomain-like_sf"/>
</dbReference>
<dbReference type="CDD" id="cd17536">
    <property type="entry name" value="REC_YesN-like"/>
    <property type="match status" value="1"/>
</dbReference>
<organism evidence="11 12">
    <name type="scientific">Paenibacillus agaridevorans</name>
    <dbReference type="NCBI Taxonomy" id="171404"/>
    <lineage>
        <taxon>Bacteria</taxon>
        <taxon>Bacillati</taxon>
        <taxon>Bacillota</taxon>
        <taxon>Bacilli</taxon>
        <taxon>Bacillales</taxon>
        <taxon>Paenibacillaceae</taxon>
        <taxon>Paenibacillus</taxon>
    </lineage>
</organism>
<dbReference type="SMART" id="SM00342">
    <property type="entry name" value="HTH_ARAC"/>
    <property type="match status" value="1"/>
</dbReference>
<accession>A0A2R5EQG9</accession>
<dbReference type="PANTHER" id="PTHR42713:SF3">
    <property type="entry name" value="TRANSCRIPTIONAL REGULATORY PROTEIN HPTR"/>
    <property type="match status" value="1"/>
</dbReference>
<evidence type="ECO:0000256" key="5">
    <source>
        <dbReference type="ARBA" id="ARBA00023015"/>
    </source>
</evidence>
<dbReference type="GO" id="GO:0043565">
    <property type="term" value="F:sequence-specific DNA binding"/>
    <property type="evidence" value="ECO:0007669"/>
    <property type="project" value="InterPro"/>
</dbReference>
<dbReference type="InterPro" id="IPR018060">
    <property type="entry name" value="HTH_AraC"/>
</dbReference>
<name>A0A2R5EQG9_9BACL</name>
<comment type="subcellular location">
    <subcellularLocation>
        <location evidence="1">Cytoplasm</location>
    </subcellularLocation>
</comment>
<dbReference type="GO" id="GO:0000160">
    <property type="term" value="P:phosphorelay signal transduction system"/>
    <property type="evidence" value="ECO:0007669"/>
    <property type="project" value="UniProtKB-KW"/>
</dbReference>
<evidence type="ECO:0000256" key="7">
    <source>
        <dbReference type="ARBA" id="ARBA00023163"/>
    </source>
</evidence>
<comment type="caution">
    <text evidence="11">The sequence shown here is derived from an EMBL/GenBank/DDBJ whole genome shotgun (WGS) entry which is preliminary data.</text>
</comment>
<dbReference type="InterPro" id="IPR001789">
    <property type="entry name" value="Sig_transdc_resp-reg_receiver"/>
</dbReference>
<sequence>MRMLIVEDEHFVRERMEKGIAWDEHGIEVVDAVGNGRAAMEILQKEHLDLVLTDIRMPDMNGLELARELHQRYPHIKIIILTGYDDFEYARESIDYKVYKYLVKPVANELLLEAVLELKKLHETELWERHQLTLLEQRWQEQLPQLRESMYKNWLNGQYALWELEKRCRDLNISIKQGPLWPLVFDMDPIQAGNTRFHEQDRPLVQFSLLTIAREVFMELDPIILQDDDGMTVVILFGSHTQEESGSWQSQVHQHIQTLLATVKDCLKLTASVGLGPVTDDTLMLPHAYKQSKQALQERIVLGNETIVQFRDPSSFNVSLMFVQDIEKELEMAIETGNEAAIMALSEKIIESRFANGASAMEAKEAIFRMVCFLGKIVHSHGWFMSDALGKDYARFEQYPSLLTKEQVLEWFRQLSFSISSTIAQRKQTGTQLMLKEIVQFIHEHIHEEELSLYLVADRLYVNYSYLSRIFKKLIGESFSEYVLKLRMEKAKELLATGQLVYDTAAQVGFRHVNYFSKVFMKYWGVKPSEIKH</sequence>
<keyword evidence="3 8" id="KW-0597">Phosphoprotein</keyword>
<dbReference type="Gene3D" id="3.40.50.2300">
    <property type="match status" value="1"/>
</dbReference>
<dbReference type="Pfam" id="PF17853">
    <property type="entry name" value="GGDEF_2"/>
    <property type="match status" value="1"/>
</dbReference>
<dbReference type="SUPFAM" id="SSF46689">
    <property type="entry name" value="Homeodomain-like"/>
    <property type="match status" value="2"/>
</dbReference>
<dbReference type="PROSITE" id="PS01124">
    <property type="entry name" value="HTH_ARAC_FAMILY_2"/>
    <property type="match status" value="1"/>
</dbReference>
<dbReference type="Gene3D" id="1.10.10.60">
    <property type="entry name" value="Homeodomain-like"/>
    <property type="match status" value="2"/>
</dbReference>
<dbReference type="RefSeq" id="WP_108993317.1">
    <property type="nucleotide sequence ID" value="NZ_BDQX01000163.1"/>
</dbReference>
<evidence type="ECO:0000256" key="6">
    <source>
        <dbReference type="ARBA" id="ARBA00023125"/>
    </source>
</evidence>
<dbReference type="Pfam" id="PF00072">
    <property type="entry name" value="Response_reg"/>
    <property type="match status" value="1"/>
</dbReference>
<dbReference type="InterPro" id="IPR041522">
    <property type="entry name" value="CdaR_GGDEF"/>
</dbReference>
<dbReference type="EMBL" id="BDQX01000163">
    <property type="protein sequence ID" value="GBG08355.1"/>
    <property type="molecule type" value="Genomic_DNA"/>
</dbReference>
<evidence type="ECO:0000313" key="11">
    <source>
        <dbReference type="EMBL" id="GBG08355.1"/>
    </source>
</evidence>
<protein>
    <submittedName>
        <fullName evidence="11">DNA-binding response regulator</fullName>
    </submittedName>
</protein>
<dbReference type="Pfam" id="PF12833">
    <property type="entry name" value="HTH_18"/>
    <property type="match status" value="1"/>
</dbReference>
<dbReference type="SMART" id="SM00448">
    <property type="entry name" value="REC"/>
    <property type="match status" value="1"/>
</dbReference>
<keyword evidence="12" id="KW-1185">Reference proteome</keyword>
<evidence type="ECO:0000256" key="3">
    <source>
        <dbReference type="ARBA" id="ARBA00022553"/>
    </source>
</evidence>
<keyword evidence="4" id="KW-0902">Two-component regulatory system</keyword>
<evidence type="ECO:0000256" key="1">
    <source>
        <dbReference type="ARBA" id="ARBA00004496"/>
    </source>
</evidence>
<feature type="modified residue" description="4-aspartylphosphate" evidence="8">
    <location>
        <position position="54"/>
    </location>
</feature>
<dbReference type="Proteomes" id="UP000245202">
    <property type="component" value="Unassembled WGS sequence"/>
</dbReference>
<evidence type="ECO:0000256" key="8">
    <source>
        <dbReference type="PROSITE-ProRule" id="PRU00169"/>
    </source>
</evidence>